<dbReference type="InterPro" id="IPR028058">
    <property type="entry name" value="Fis1_TPR_N"/>
</dbReference>
<comment type="similarity">
    <text evidence="3">Belongs to the FIS1 family.</text>
</comment>
<feature type="domain" description="RING-CH-type" evidence="16">
    <location>
        <begin position="204"/>
        <end position="264"/>
    </location>
</feature>
<comment type="subcellular location">
    <subcellularLocation>
        <location evidence="2">Mitochondrion outer membrane</location>
        <topology evidence="2">Single-pass membrane protein</topology>
    </subcellularLocation>
    <subcellularLocation>
        <location evidence="1">Peroxisome membrane</location>
        <topology evidence="1">Single-pass membrane protein</topology>
    </subcellularLocation>
</comment>
<evidence type="ECO:0000259" key="16">
    <source>
        <dbReference type="PROSITE" id="PS51292"/>
    </source>
</evidence>
<keyword evidence="7" id="KW-0863">Zinc-finger</keyword>
<dbReference type="GO" id="GO:0008270">
    <property type="term" value="F:zinc ion binding"/>
    <property type="evidence" value="ECO:0007669"/>
    <property type="project" value="UniProtKB-KW"/>
</dbReference>
<evidence type="ECO:0000256" key="15">
    <source>
        <dbReference type="SAM" id="Phobius"/>
    </source>
</evidence>
<keyword evidence="6" id="KW-0479">Metal-binding</keyword>
<feature type="transmembrane region" description="Helical" evidence="15">
    <location>
        <begin position="349"/>
        <end position="369"/>
    </location>
</feature>
<dbReference type="SUPFAM" id="SSF48452">
    <property type="entry name" value="TPR-like"/>
    <property type="match status" value="1"/>
</dbReference>
<sequence>METPPFIRSFGDNQSSLMDRFERLSFEAHLSNALLGRSLSESGFSSMYNAVLDDPPPVHVEDQDCHRVRRGLRLNKMLKNLMKPIRYCSRRISRGKKQDGYDLDARSFKKWQTFSKSEKKGLVVVAGKDQMHSTSIPAGDLEKQQDKAPEKQSESVNESATEVNLTIVVCNGDSSGAHETVEVAQIYGPAEREESPKKVCLSRNSSSHEQCSRVCQQEKEEALIELGCLCRGGLAKSHRSCIDAWFRTKGSNQCEICQAVAVYVPPPETQPTTNYWVWRIDPSYRQEQRERVSVSHIERLAICIQFLISIRVSSQGCFSPLWVAFSILIGGLMLDVLISITLGVSALPVNIIIGVIVVLGLGTALRLTLEFCYEWSLRRAVQRAVQRRETAFNNIAYPSAFPPVFFCENQKKRKSKEMDAKIGKFFDSVGSFFSGGDKIPWSEGDVIAGCEREVREATNSGNEGLKKECLMRLSWALVHSHQQDDVQRGIDMLEASLANSAPPLEDREKLYLLAVGYYRSGDCSKSRQLIDRCIEMQPDWRQALVLKKCIEDKITKDGVIGIGITASAVGAVGLIAGGIVAALARKK</sequence>
<dbReference type="InterPro" id="IPR011990">
    <property type="entry name" value="TPR-like_helical_dom_sf"/>
</dbReference>
<evidence type="ECO:0000256" key="7">
    <source>
        <dbReference type="ARBA" id="ARBA00022771"/>
    </source>
</evidence>
<keyword evidence="11 15" id="KW-1133">Transmembrane helix</keyword>
<dbReference type="EMBL" id="HG994372">
    <property type="protein sequence ID" value="CAF2112401.1"/>
    <property type="molecule type" value="Genomic_DNA"/>
</dbReference>
<dbReference type="Pfam" id="PF14853">
    <property type="entry name" value="Fis1_TPR_C"/>
    <property type="match status" value="1"/>
</dbReference>
<dbReference type="PANTHER" id="PTHR13247">
    <property type="entry name" value="TETRATRICOPEPTIDE REPEAT PROTEIN 11 TPR REPEAT PROTEIN 11"/>
    <property type="match status" value="1"/>
</dbReference>
<evidence type="ECO:0000256" key="4">
    <source>
        <dbReference type="ARBA" id="ARBA00022593"/>
    </source>
</evidence>
<dbReference type="Gene3D" id="1.25.40.10">
    <property type="entry name" value="Tetratricopeptide repeat domain"/>
    <property type="match status" value="1"/>
</dbReference>
<keyword evidence="12" id="KW-0496">Mitochondrion</keyword>
<evidence type="ECO:0000256" key="14">
    <source>
        <dbReference type="SAM" id="MobiDB-lite"/>
    </source>
</evidence>
<dbReference type="InterPro" id="IPR033745">
    <property type="entry name" value="Fis1_cytosol"/>
</dbReference>
<evidence type="ECO:0000256" key="6">
    <source>
        <dbReference type="ARBA" id="ARBA00022723"/>
    </source>
</evidence>
<dbReference type="CDD" id="cd12212">
    <property type="entry name" value="Fis1"/>
    <property type="match status" value="1"/>
</dbReference>
<feature type="region of interest" description="Disordered" evidence="14">
    <location>
        <begin position="133"/>
        <end position="159"/>
    </location>
</feature>
<evidence type="ECO:0000256" key="1">
    <source>
        <dbReference type="ARBA" id="ARBA00004549"/>
    </source>
</evidence>
<dbReference type="PROSITE" id="PS51292">
    <property type="entry name" value="ZF_RING_CH"/>
    <property type="match status" value="1"/>
</dbReference>
<keyword evidence="13 15" id="KW-0472">Membrane</keyword>
<dbReference type="SUPFAM" id="SSF57850">
    <property type="entry name" value="RING/U-box"/>
    <property type="match status" value="1"/>
</dbReference>
<reference evidence="17" key="1">
    <citation type="submission" date="2021-01" db="EMBL/GenBank/DDBJ databases">
        <authorList>
            <consortium name="Genoscope - CEA"/>
            <person name="William W."/>
        </authorList>
    </citation>
    <scope>NUCLEOTIDE SEQUENCE</scope>
</reference>
<evidence type="ECO:0000256" key="3">
    <source>
        <dbReference type="ARBA" id="ARBA00008937"/>
    </source>
</evidence>
<gene>
    <name evidence="17" type="ORF">DARMORV10_C08P32430.1</name>
</gene>
<dbReference type="InterPro" id="IPR028061">
    <property type="entry name" value="Fis1_TPR_C"/>
</dbReference>
<evidence type="ECO:0000256" key="10">
    <source>
        <dbReference type="ARBA" id="ARBA00022833"/>
    </source>
</evidence>
<feature type="compositionally biased region" description="Basic and acidic residues" evidence="14">
    <location>
        <begin position="140"/>
        <end position="153"/>
    </location>
</feature>
<evidence type="ECO:0000256" key="12">
    <source>
        <dbReference type="ARBA" id="ARBA00023128"/>
    </source>
</evidence>
<name>A0A816URY5_BRANA</name>
<keyword evidence="4" id="KW-0962">Peroxisome biogenesis</keyword>
<dbReference type="Proteomes" id="UP001295469">
    <property type="component" value="Chromosome C08"/>
</dbReference>
<dbReference type="AlphaFoldDB" id="A0A816URY5"/>
<accession>A0A816URY5</accession>
<proteinExistence type="inferred from homology"/>
<protein>
    <submittedName>
        <fullName evidence="17">(rape) hypothetical protein</fullName>
    </submittedName>
</protein>
<dbReference type="GO" id="GO:0016559">
    <property type="term" value="P:peroxisome fission"/>
    <property type="evidence" value="ECO:0007669"/>
    <property type="project" value="UniProtKB-ARBA"/>
</dbReference>
<dbReference type="InterPro" id="IPR013083">
    <property type="entry name" value="Znf_RING/FYVE/PHD"/>
</dbReference>
<keyword evidence="8" id="KW-1000">Mitochondrion outer membrane</keyword>
<dbReference type="SMART" id="SM00744">
    <property type="entry name" value="RINGv"/>
    <property type="match status" value="1"/>
</dbReference>
<dbReference type="PANTHER" id="PTHR13247:SF0">
    <property type="entry name" value="MITOCHONDRIAL FISSION 1 PROTEIN"/>
    <property type="match status" value="1"/>
</dbReference>
<evidence type="ECO:0000256" key="8">
    <source>
        <dbReference type="ARBA" id="ARBA00022787"/>
    </source>
</evidence>
<dbReference type="InterPro" id="IPR011016">
    <property type="entry name" value="Znf_RING-CH"/>
</dbReference>
<organism evidence="17">
    <name type="scientific">Brassica napus</name>
    <name type="common">Rape</name>
    <dbReference type="NCBI Taxonomy" id="3708"/>
    <lineage>
        <taxon>Eukaryota</taxon>
        <taxon>Viridiplantae</taxon>
        <taxon>Streptophyta</taxon>
        <taxon>Embryophyta</taxon>
        <taxon>Tracheophyta</taxon>
        <taxon>Spermatophyta</taxon>
        <taxon>Magnoliopsida</taxon>
        <taxon>eudicotyledons</taxon>
        <taxon>Gunneridae</taxon>
        <taxon>Pentapetalae</taxon>
        <taxon>rosids</taxon>
        <taxon>malvids</taxon>
        <taxon>Brassicales</taxon>
        <taxon>Brassicaceae</taxon>
        <taxon>Brassiceae</taxon>
        <taxon>Brassica</taxon>
    </lineage>
</organism>
<evidence type="ECO:0000256" key="9">
    <source>
        <dbReference type="ARBA" id="ARBA00022803"/>
    </source>
</evidence>
<dbReference type="GO" id="GO:0000266">
    <property type="term" value="P:mitochondrial fission"/>
    <property type="evidence" value="ECO:0007669"/>
    <property type="project" value="InterPro"/>
</dbReference>
<feature type="transmembrane region" description="Helical" evidence="15">
    <location>
        <begin position="559"/>
        <end position="584"/>
    </location>
</feature>
<dbReference type="Pfam" id="PF12906">
    <property type="entry name" value="RINGv"/>
    <property type="match status" value="1"/>
</dbReference>
<evidence type="ECO:0000256" key="13">
    <source>
        <dbReference type="ARBA" id="ARBA00023136"/>
    </source>
</evidence>
<feature type="transmembrane region" description="Helical" evidence="15">
    <location>
        <begin position="321"/>
        <end position="342"/>
    </location>
</feature>
<dbReference type="Gene3D" id="3.30.40.10">
    <property type="entry name" value="Zinc/RING finger domain, C3HC4 (zinc finger)"/>
    <property type="match status" value="1"/>
</dbReference>
<evidence type="ECO:0000313" key="17">
    <source>
        <dbReference type="EMBL" id="CAF2112401.1"/>
    </source>
</evidence>
<dbReference type="GO" id="GO:0005741">
    <property type="term" value="C:mitochondrial outer membrane"/>
    <property type="evidence" value="ECO:0007669"/>
    <property type="project" value="UniProtKB-SubCell"/>
</dbReference>
<evidence type="ECO:0000256" key="11">
    <source>
        <dbReference type="ARBA" id="ARBA00022989"/>
    </source>
</evidence>
<evidence type="ECO:0000256" key="5">
    <source>
        <dbReference type="ARBA" id="ARBA00022692"/>
    </source>
</evidence>
<keyword evidence="9" id="KW-0802">TPR repeat</keyword>
<evidence type="ECO:0000256" key="2">
    <source>
        <dbReference type="ARBA" id="ARBA00004572"/>
    </source>
</evidence>
<dbReference type="InterPro" id="IPR016543">
    <property type="entry name" value="Fis1"/>
</dbReference>
<dbReference type="GO" id="GO:0005778">
    <property type="term" value="C:peroxisomal membrane"/>
    <property type="evidence" value="ECO:0007669"/>
    <property type="project" value="UniProtKB-SubCell"/>
</dbReference>
<dbReference type="Pfam" id="PF14852">
    <property type="entry name" value="Fis1_TPR_N"/>
    <property type="match status" value="1"/>
</dbReference>
<keyword evidence="5 15" id="KW-0812">Transmembrane</keyword>
<keyword evidence="10" id="KW-0862">Zinc</keyword>
<dbReference type="FunFam" id="1.25.40.10:FF:000167">
    <property type="entry name" value="Mitochondrial fission 1 protein"/>
    <property type="match status" value="1"/>
</dbReference>